<dbReference type="GO" id="GO:0016285">
    <property type="term" value="F:alanyl aminopeptidase activity"/>
    <property type="evidence" value="ECO:0007669"/>
    <property type="project" value="UniProtKB-EC"/>
</dbReference>
<dbReference type="InterPro" id="IPR035414">
    <property type="entry name" value="Peptidase_M1_pepN_Ig-like"/>
</dbReference>
<dbReference type="SUPFAM" id="SSF55486">
    <property type="entry name" value="Metalloproteases ('zincins'), catalytic domain"/>
    <property type="match status" value="1"/>
</dbReference>
<dbReference type="InterPro" id="IPR038438">
    <property type="entry name" value="PepN_Ig-like_sf"/>
</dbReference>
<dbReference type="GO" id="GO:0008270">
    <property type="term" value="F:zinc ion binding"/>
    <property type="evidence" value="ECO:0007669"/>
    <property type="project" value="InterPro"/>
</dbReference>
<evidence type="ECO:0000259" key="14">
    <source>
        <dbReference type="Pfam" id="PF01433"/>
    </source>
</evidence>
<evidence type="ECO:0000256" key="3">
    <source>
        <dbReference type="ARBA" id="ARBA00010136"/>
    </source>
</evidence>
<comment type="catalytic activity">
    <reaction evidence="1">
        <text>Release of an N-terminal amino acid, Xaa-|-Yaa- from a peptide, amide or arylamide. Xaa is preferably Ala, but may be most amino acids including Pro (slow action). When a terminal hydrophobic residue is followed by a prolyl residue, the two may be released as an intact Xaa-Pro dipeptide.</text>
        <dbReference type="EC" id="3.4.11.2"/>
    </reaction>
</comment>
<dbReference type="RefSeq" id="WP_191156968.1">
    <property type="nucleotide sequence ID" value="NZ_JACWUN010000014.1"/>
</dbReference>
<dbReference type="InterPro" id="IPR012779">
    <property type="entry name" value="Peptidase_M1_pepN"/>
</dbReference>
<dbReference type="NCBIfam" id="TIGR02414">
    <property type="entry name" value="pepN_proteo"/>
    <property type="match status" value="1"/>
</dbReference>
<evidence type="ECO:0000256" key="6">
    <source>
        <dbReference type="ARBA" id="ARBA00022438"/>
    </source>
</evidence>
<keyword evidence="6 18" id="KW-0031">Aminopeptidase</keyword>
<reference evidence="18" key="1">
    <citation type="submission" date="2020-09" db="EMBL/GenBank/DDBJ databases">
        <title>Pelobacter alkaliphilus sp. nov., a novel anaerobic arsenate-reducing bacterium from terrestrial mud volcano.</title>
        <authorList>
            <person name="Khomyakova M.A."/>
            <person name="Merkel A.Y."/>
            <person name="Slobodkin A.I."/>
        </authorList>
    </citation>
    <scope>NUCLEOTIDE SEQUENCE</scope>
    <source>
        <strain evidence="18">M08fum</strain>
    </source>
</reference>
<dbReference type="EMBL" id="JACWUN010000014">
    <property type="protein sequence ID" value="MBD1401393.1"/>
    <property type="molecule type" value="Genomic_DNA"/>
</dbReference>
<feature type="domain" description="Peptidase M1 membrane alanine aminopeptidase" evidence="14">
    <location>
        <begin position="231"/>
        <end position="444"/>
    </location>
</feature>
<comment type="caution">
    <text evidence="18">The sequence shown here is derived from an EMBL/GenBank/DDBJ whole genome shotgun (WGS) entry which is preliminary data.</text>
</comment>
<evidence type="ECO:0000256" key="4">
    <source>
        <dbReference type="ARBA" id="ARBA00012564"/>
    </source>
</evidence>
<evidence type="ECO:0000259" key="15">
    <source>
        <dbReference type="Pfam" id="PF11940"/>
    </source>
</evidence>
<dbReference type="InterPro" id="IPR024601">
    <property type="entry name" value="Peptidase_M1_pepN_C"/>
</dbReference>
<keyword evidence="19" id="KW-1185">Reference proteome</keyword>
<evidence type="ECO:0000313" key="19">
    <source>
        <dbReference type="Proteomes" id="UP000632828"/>
    </source>
</evidence>
<gene>
    <name evidence="18" type="primary">pepN</name>
    <name evidence="18" type="ORF">ICT70_11985</name>
</gene>
<evidence type="ECO:0000256" key="8">
    <source>
        <dbReference type="ARBA" id="ARBA00022723"/>
    </source>
</evidence>
<dbReference type="GO" id="GO:0006508">
    <property type="term" value="P:proteolysis"/>
    <property type="evidence" value="ECO:0007669"/>
    <property type="project" value="UniProtKB-KW"/>
</dbReference>
<dbReference type="FunFam" id="3.30.2010.30:FF:000002">
    <property type="entry name" value="Putative aminopeptidase N"/>
    <property type="match status" value="1"/>
</dbReference>
<protein>
    <recommendedName>
        <fullName evidence="5">Aminopeptidase N</fullName>
        <ecNumber evidence="4">3.4.11.2</ecNumber>
    </recommendedName>
    <alternativeName>
        <fullName evidence="12">Alpha-aminoacylpeptide hydrolase</fullName>
    </alternativeName>
</protein>
<feature type="domain" description="Peptidase M1 alanyl aminopeptidase Ig-like fold" evidence="15">
    <location>
        <begin position="450"/>
        <end position="554"/>
    </location>
</feature>
<evidence type="ECO:0000256" key="9">
    <source>
        <dbReference type="ARBA" id="ARBA00022801"/>
    </source>
</evidence>
<dbReference type="AlphaFoldDB" id="A0A8J6QS19"/>
<evidence type="ECO:0000256" key="1">
    <source>
        <dbReference type="ARBA" id="ARBA00000098"/>
    </source>
</evidence>
<evidence type="ECO:0000256" key="11">
    <source>
        <dbReference type="ARBA" id="ARBA00023049"/>
    </source>
</evidence>
<dbReference type="InterPro" id="IPR014782">
    <property type="entry name" value="Peptidase_M1_dom"/>
</dbReference>
<dbReference type="InterPro" id="IPR045357">
    <property type="entry name" value="Aminopeptidase_N-like_N"/>
</dbReference>
<dbReference type="InterPro" id="IPR042097">
    <property type="entry name" value="Aminopeptidase_N-like_N_sf"/>
</dbReference>
<comment type="function">
    <text evidence="13">Aminopeptidase N is involved in the degradation of intracellular peptides generated by protein breakdown during normal growth as well as in response to nutrient starvation.</text>
</comment>
<dbReference type="Gene3D" id="2.60.40.1730">
    <property type="entry name" value="tricorn interacting facor f3 domain"/>
    <property type="match status" value="1"/>
</dbReference>
<dbReference type="Gene3D" id="2.60.40.1840">
    <property type="match status" value="1"/>
</dbReference>
<name>A0A8J6QS19_9BACT</name>
<keyword evidence="7" id="KW-0645">Protease</keyword>
<dbReference type="InterPro" id="IPR001930">
    <property type="entry name" value="Peptidase_M1"/>
</dbReference>
<dbReference type="InterPro" id="IPR027268">
    <property type="entry name" value="Peptidase_M4/M1_CTD_sf"/>
</dbReference>
<dbReference type="Proteomes" id="UP000632828">
    <property type="component" value="Unassembled WGS sequence"/>
</dbReference>
<proteinExistence type="inferred from homology"/>
<accession>A0A8J6QS19</accession>
<dbReference type="Pfam" id="PF17900">
    <property type="entry name" value="Peptidase_M1_N"/>
    <property type="match status" value="1"/>
</dbReference>
<evidence type="ECO:0000256" key="2">
    <source>
        <dbReference type="ARBA" id="ARBA00001947"/>
    </source>
</evidence>
<dbReference type="CDD" id="cd09600">
    <property type="entry name" value="M1_APN"/>
    <property type="match status" value="1"/>
</dbReference>
<dbReference type="Gene3D" id="1.10.390.10">
    <property type="entry name" value="Neutral Protease Domain 2"/>
    <property type="match status" value="1"/>
</dbReference>
<dbReference type="Gene3D" id="1.25.50.10">
    <property type="entry name" value="Peptidase M1, alanyl aminopeptidase, C-terminal domain"/>
    <property type="match status" value="1"/>
</dbReference>
<evidence type="ECO:0000256" key="12">
    <source>
        <dbReference type="ARBA" id="ARBA00029840"/>
    </source>
</evidence>
<dbReference type="FunFam" id="2.60.40.1840:FF:000001">
    <property type="entry name" value="Aminopeptidase N"/>
    <property type="match status" value="1"/>
</dbReference>
<dbReference type="Gene3D" id="3.30.2010.30">
    <property type="match status" value="1"/>
</dbReference>
<keyword evidence="11" id="KW-0482">Metalloprotease</keyword>
<dbReference type="EC" id="3.4.11.2" evidence="4"/>
<evidence type="ECO:0000259" key="16">
    <source>
        <dbReference type="Pfam" id="PF17432"/>
    </source>
</evidence>
<sequence length="881" mass="100618">MTTQSPQTKYLKDYLTPAYLVDQVELDFYLSPTATQVASTLALRLNPDRNGVIEPLVLDGEHLQLVAVEVDGVSLEPADYQCDDVSLTIPAPPAQLTVHIITRIDPLNNTALEGLYQSNGIFCTQCEPEGFRKITYYPDRPDVLAPFRVRIEGEPADCPVLLSNGNLVDQGVLDDGRHFACWEDPFPKPSYLFALVAGNLVCLEDHFITLSERRVLLQIFVEERNRNDCDFAMESLKKAMKWEEQVYGLEYDLDRYMIVAVDDFNMGAMENKGLNVFNSKYVLARPETATDNDYLGIEAVIAHEYFHNWTGNRVTCRDWFQLSLKEGLTVLRDQQFSADMQSAAVKRIDDVALLRQYQFPEDAGPMAHPVRPESYVEINNFYTTTIYNKGAEVIRMLETLLGRERFVEGVRLYLKRHDGQAATCEDFVAALEQAGEVDLTRFRRWYTQAGTPEVQVVCHYDCATQTFTLDCQQSCPATPGQPDKEPFHLPLVMGLLGHDGTDLALQLASDEAPGGTSRVLELTQSRQQFSFVGVQEQPVLSLLRGFSAPVRLTMEDRPEDLAFRMAYDSDPFNRWEAGQQLSVAELLQLYRQQLEGQLSTGLSQVFVDAWGVVLTDNEADESLLARMLQLPSEQYLADQLDEVDPQRIRAVREQALRHLLSVHREKLLQCYDRYSSAGEYSLNPVAVGRRRLVHGCLSLLMLEPDELLQDRCLRHYQQAGNMTDRLAAFAALVDCRQSPLRDQVKEDFYRQWKHYPLLLDKWFSTLASGRHENTFFEIERLLLHPDFTLSNPNRARSLLGAFAQNLAVFHRQDGNGYRLLTEQIRRLDKRNPQVAARMATPLTRWKRLEPQRRALLREELVALQQENLSRDLYEIVNKSLV</sequence>
<evidence type="ECO:0000256" key="13">
    <source>
        <dbReference type="ARBA" id="ARBA00059739"/>
    </source>
</evidence>
<dbReference type="GO" id="GO:0008237">
    <property type="term" value="F:metallopeptidase activity"/>
    <property type="evidence" value="ECO:0007669"/>
    <property type="project" value="UniProtKB-KW"/>
</dbReference>
<dbReference type="Pfam" id="PF01433">
    <property type="entry name" value="Peptidase_M1"/>
    <property type="match status" value="1"/>
</dbReference>
<evidence type="ECO:0000256" key="5">
    <source>
        <dbReference type="ARBA" id="ARBA00015611"/>
    </source>
</evidence>
<dbReference type="PRINTS" id="PR00756">
    <property type="entry name" value="ALADIPTASE"/>
</dbReference>
<dbReference type="PANTHER" id="PTHR46322">
    <property type="entry name" value="PUROMYCIN-SENSITIVE AMINOPEPTIDASE"/>
    <property type="match status" value="1"/>
</dbReference>
<evidence type="ECO:0000313" key="18">
    <source>
        <dbReference type="EMBL" id="MBD1401393.1"/>
    </source>
</evidence>
<keyword evidence="9 18" id="KW-0378">Hydrolase</keyword>
<dbReference type="FunFam" id="1.10.390.10:FF:000002">
    <property type="entry name" value="Aminopeptidase N"/>
    <property type="match status" value="1"/>
</dbReference>
<organism evidence="18 19">
    <name type="scientific">Pelovirga terrestris</name>
    <dbReference type="NCBI Taxonomy" id="2771352"/>
    <lineage>
        <taxon>Bacteria</taxon>
        <taxon>Pseudomonadati</taxon>
        <taxon>Thermodesulfobacteriota</taxon>
        <taxon>Desulfuromonadia</taxon>
        <taxon>Geobacterales</taxon>
        <taxon>Geobacteraceae</taxon>
        <taxon>Pelovirga</taxon>
    </lineage>
</organism>
<dbReference type="SUPFAM" id="SSF63737">
    <property type="entry name" value="Leukotriene A4 hydrolase N-terminal domain"/>
    <property type="match status" value="1"/>
</dbReference>
<feature type="domain" description="Aminopeptidase N-like N-terminal" evidence="17">
    <location>
        <begin position="53"/>
        <end position="192"/>
    </location>
</feature>
<comment type="cofactor">
    <cofactor evidence="2">
        <name>Zn(2+)</name>
        <dbReference type="ChEBI" id="CHEBI:29105"/>
    </cofactor>
</comment>
<dbReference type="Pfam" id="PF17432">
    <property type="entry name" value="DUF3458_C"/>
    <property type="match status" value="1"/>
</dbReference>
<keyword evidence="10" id="KW-0862">Zinc</keyword>
<evidence type="ECO:0000259" key="17">
    <source>
        <dbReference type="Pfam" id="PF17900"/>
    </source>
</evidence>
<dbReference type="FunFam" id="2.60.40.1730:FF:000005">
    <property type="entry name" value="Aminopeptidase N"/>
    <property type="match status" value="1"/>
</dbReference>
<dbReference type="PANTHER" id="PTHR46322:SF1">
    <property type="entry name" value="PUROMYCIN-SENSITIVE AMINOPEPTIDASE"/>
    <property type="match status" value="1"/>
</dbReference>
<evidence type="ECO:0000256" key="7">
    <source>
        <dbReference type="ARBA" id="ARBA00022670"/>
    </source>
</evidence>
<keyword evidence="8" id="KW-0479">Metal-binding</keyword>
<feature type="domain" description="Peptidase M1 alanyl aminopeptidase C-terminal" evidence="16">
    <location>
        <begin position="559"/>
        <end position="880"/>
    </location>
</feature>
<dbReference type="Pfam" id="PF11940">
    <property type="entry name" value="DUF3458"/>
    <property type="match status" value="1"/>
</dbReference>
<evidence type="ECO:0000256" key="10">
    <source>
        <dbReference type="ARBA" id="ARBA00022833"/>
    </source>
</evidence>
<dbReference type="InterPro" id="IPR037144">
    <property type="entry name" value="Peptidase_M1_pepN_C_sf"/>
</dbReference>
<comment type="similarity">
    <text evidence="3">Belongs to the peptidase M1 family.</text>
</comment>